<feature type="compositionally biased region" description="Pro residues" evidence="1">
    <location>
        <begin position="140"/>
        <end position="161"/>
    </location>
</feature>
<sequence length="167" mass="16202">MMFKRSLVVASLAALALQGCAETPSGPTVQVMPPPTKPFEIFQADDRLCRNFAASQVAGQAEHANNRALAAGLIGTALGAGLGAAAGGGYGAGIGAGGGAIAGTAVGSSGSAGAQGGIQGQYDTAYAQCMYSKGNIVPGVTPPPPPPGAYGPPPGPAPYPTAPQQLQ</sequence>
<evidence type="ECO:0000256" key="1">
    <source>
        <dbReference type="SAM" id="MobiDB-lite"/>
    </source>
</evidence>
<evidence type="ECO:0000256" key="2">
    <source>
        <dbReference type="SAM" id="SignalP"/>
    </source>
</evidence>
<keyword evidence="4" id="KW-1185">Reference proteome</keyword>
<reference evidence="3 4" key="1">
    <citation type="journal article" date="2009" name="BMC Genomics">
        <title>Complete genome sequence of the sugarcane nitrogen-fixing endophyte Gluconacetobacter diazotrophicus Pal5.</title>
        <authorList>
            <person name="Bertalan M."/>
            <person name="Albano R."/>
            <person name="Padua V."/>
            <person name="Rouws L."/>
            <person name="Rojas C."/>
            <person name="Hemerly A."/>
            <person name="Teixeira K."/>
            <person name="Schwab S."/>
            <person name="Araujo J."/>
            <person name="Oliveira A."/>
            <person name="Franca L."/>
            <person name="Magalhaes V."/>
            <person name="Alqueres S."/>
            <person name="Cardoso A."/>
            <person name="Almeida W."/>
            <person name="Loureiro M.M."/>
            <person name="Nogueira E."/>
            <person name="Cidade D."/>
            <person name="Oliveira D."/>
            <person name="Simao T."/>
            <person name="Macedo J."/>
            <person name="Valadao A."/>
            <person name="Dreschsel M."/>
            <person name="Freitas F."/>
            <person name="Vidal M."/>
            <person name="Guedes H."/>
            <person name="Rodrigues E."/>
            <person name="Meneses C."/>
            <person name="Brioso P."/>
            <person name="Pozzer L."/>
            <person name="Figueiredo D."/>
            <person name="Montano H."/>
            <person name="Junior J."/>
            <person name="Filho G."/>
            <person name="Flores V."/>
            <person name="Ferreira B."/>
            <person name="Branco A."/>
            <person name="Gonzalez P."/>
            <person name="Guillobel H."/>
            <person name="Lemos M."/>
            <person name="Seibel L."/>
            <person name="Macedo J."/>
            <person name="Alves-Ferreira M."/>
            <person name="Sachetto-Martins G."/>
            <person name="Coelho A."/>
            <person name="Santos E."/>
            <person name="Amaral G."/>
            <person name="Neves A."/>
            <person name="Pacheco A.B."/>
            <person name="Carvalho D."/>
            <person name="Lery L."/>
            <person name="Bisch P."/>
            <person name="Rossle S.C."/>
            <person name="Urmenyi T."/>
            <person name="Kruger W.V."/>
            <person name="Martins O."/>
            <person name="Baldani J.I."/>
            <person name="Ferreira P.C."/>
        </authorList>
    </citation>
    <scope>NUCLEOTIDE SEQUENCE [LARGE SCALE GENOMIC DNA]</scope>
    <source>
        <strain evidence="4">ATCC 49037 / DSM 5601 / CCUG 37298 / CIP 103539 / LMG 7603 / PAl5</strain>
    </source>
</reference>
<dbReference type="RefSeq" id="WP_012222279.1">
    <property type="nucleotide sequence ID" value="NC_011365.1"/>
</dbReference>
<feature type="signal peptide" evidence="2">
    <location>
        <begin position="1"/>
        <end position="21"/>
    </location>
</feature>
<gene>
    <name evidence="3" type="ordered locus">GDI0031</name>
</gene>
<keyword evidence="2" id="KW-0732">Signal</keyword>
<accession>A9GZL6</accession>
<name>A9GZL6_GLUDA</name>
<dbReference type="eggNOG" id="ENOG5032S0D">
    <property type="taxonomic scope" value="Bacteria"/>
</dbReference>
<dbReference type="OrthoDB" id="7226303at2"/>
<dbReference type="KEGG" id="gdj:Gdia_1658"/>
<organism evidence="3 4">
    <name type="scientific">Gluconacetobacter diazotrophicus (strain ATCC 49037 / DSM 5601 / CCUG 37298 / CIP 103539 / LMG 7603 / PAl5)</name>
    <dbReference type="NCBI Taxonomy" id="272568"/>
    <lineage>
        <taxon>Bacteria</taxon>
        <taxon>Pseudomonadati</taxon>
        <taxon>Pseudomonadota</taxon>
        <taxon>Alphaproteobacteria</taxon>
        <taxon>Acetobacterales</taxon>
        <taxon>Acetobacteraceae</taxon>
        <taxon>Gluconacetobacter</taxon>
    </lineage>
</organism>
<dbReference type="HOGENOM" id="CLU_119887_1_0_5"/>
<protein>
    <submittedName>
        <fullName evidence="3">Uncharacterized protein</fullName>
    </submittedName>
</protein>
<dbReference type="KEGG" id="gdi:GDI0031"/>
<feature type="chain" id="PRO_5010491716" evidence="2">
    <location>
        <begin position="22"/>
        <end position="167"/>
    </location>
</feature>
<dbReference type="EMBL" id="AM889285">
    <property type="protein sequence ID" value="CAP53974.1"/>
    <property type="molecule type" value="Genomic_DNA"/>
</dbReference>
<feature type="region of interest" description="Disordered" evidence="1">
    <location>
        <begin position="136"/>
        <end position="167"/>
    </location>
</feature>
<evidence type="ECO:0000313" key="3">
    <source>
        <dbReference type="EMBL" id="CAP53974.1"/>
    </source>
</evidence>
<dbReference type="AlphaFoldDB" id="A9GZL6"/>
<dbReference type="Proteomes" id="UP000001176">
    <property type="component" value="Chromosome"/>
</dbReference>
<dbReference type="STRING" id="272568.GDI0031"/>
<dbReference type="PROSITE" id="PS51257">
    <property type="entry name" value="PROKAR_LIPOPROTEIN"/>
    <property type="match status" value="1"/>
</dbReference>
<proteinExistence type="predicted"/>
<evidence type="ECO:0000313" key="4">
    <source>
        <dbReference type="Proteomes" id="UP000001176"/>
    </source>
</evidence>